<reference evidence="3" key="1">
    <citation type="journal article" date="2013" name="Nat. Genet.">
        <title>The draft genomes of soft-shell turtle and green sea turtle yield insights into the development and evolution of the turtle-specific body plan.</title>
        <authorList>
            <person name="Wang Z."/>
            <person name="Pascual-Anaya J."/>
            <person name="Zadissa A."/>
            <person name="Li W."/>
            <person name="Niimura Y."/>
            <person name="Huang Z."/>
            <person name="Li C."/>
            <person name="White S."/>
            <person name="Xiong Z."/>
            <person name="Fang D."/>
            <person name="Wang B."/>
            <person name="Ming Y."/>
            <person name="Chen Y."/>
            <person name="Zheng Y."/>
            <person name="Kuraku S."/>
            <person name="Pignatelli M."/>
            <person name="Herrero J."/>
            <person name="Beal K."/>
            <person name="Nozawa M."/>
            <person name="Li Q."/>
            <person name="Wang J."/>
            <person name="Zhang H."/>
            <person name="Yu L."/>
            <person name="Shigenobu S."/>
            <person name="Wang J."/>
            <person name="Liu J."/>
            <person name="Flicek P."/>
            <person name="Searle S."/>
            <person name="Wang J."/>
            <person name="Kuratani S."/>
            <person name="Yin Y."/>
            <person name="Aken B."/>
            <person name="Zhang G."/>
            <person name="Irie N."/>
        </authorList>
    </citation>
    <scope>NUCLEOTIDE SEQUENCE [LARGE SCALE GENOMIC DNA]</scope>
</reference>
<evidence type="ECO:0000313" key="2">
    <source>
        <dbReference type="EMBL" id="EMP30163.1"/>
    </source>
</evidence>
<evidence type="ECO:0000313" key="3">
    <source>
        <dbReference type="Proteomes" id="UP000031443"/>
    </source>
</evidence>
<feature type="region of interest" description="Disordered" evidence="1">
    <location>
        <begin position="71"/>
        <end position="138"/>
    </location>
</feature>
<dbReference type="AlphaFoldDB" id="M7BDE2"/>
<evidence type="ECO:0000256" key="1">
    <source>
        <dbReference type="SAM" id="MobiDB-lite"/>
    </source>
</evidence>
<accession>M7BDE2</accession>
<keyword evidence="3" id="KW-1185">Reference proteome</keyword>
<dbReference type="Proteomes" id="UP000031443">
    <property type="component" value="Unassembled WGS sequence"/>
</dbReference>
<organism evidence="2 3">
    <name type="scientific">Chelonia mydas</name>
    <name type="common">Green sea-turtle</name>
    <name type="synonym">Chelonia agassizi</name>
    <dbReference type="NCBI Taxonomy" id="8469"/>
    <lineage>
        <taxon>Eukaryota</taxon>
        <taxon>Metazoa</taxon>
        <taxon>Chordata</taxon>
        <taxon>Craniata</taxon>
        <taxon>Vertebrata</taxon>
        <taxon>Euteleostomi</taxon>
        <taxon>Archelosauria</taxon>
        <taxon>Testudinata</taxon>
        <taxon>Testudines</taxon>
        <taxon>Cryptodira</taxon>
        <taxon>Durocryptodira</taxon>
        <taxon>Americhelydia</taxon>
        <taxon>Chelonioidea</taxon>
        <taxon>Cheloniidae</taxon>
        <taxon>Chelonia</taxon>
    </lineage>
</organism>
<gene>
    <name evidence="2" type="ORF">UY3_12717</name>
</gene>
<sequence>MPTFADSLQEHDRKEFKALVEEGTADTTVALRAASDAMDMGCKNYGLCSVHEKGIVAPVIWVVQRGTELPAGPPIRHQGPVHGTNRREVTQSQGFPHDIKDSWSLCPGPGQDQVQAAAGPKSGHRLQKRAPLQKIKGL</sequence>
<proteinExistence type="predicted"/>
<protein>
    <submittedName>
        <fullName evidence="2">Uncharacterized protein</fullName>
    </submittedName>
</protein>
<dbReference type="EMBL" id="KB551459">
    <property type="protein sequence ID" value="EMP30163.1"/>
    <property type="molecule type" value="Genomic_DNA"/>
</dbReference>
<name>M7BDE2_CHEMY</name>